<gene>
    <name evidence="4" type="ORF">AU255_04640</name>
</gene>
<dbReference type="InterPro" id="IPR007428">
    <property type="entry name" value="MlaA"/>
</dbReference>
<accession>A0A1V8M6K1</accession>
<evidence type="ECO:0008006" key="6">
    <source>
        <dbReference type="Google" id="ProtNLM"/>
    </source>
</evidence>
<dbReference type="Pfam" id="PF04333">
    <property type="entry name" value="MlaA"/>
    <property type="match status" value="1"/>
</dbReference>
<dbReference type="OrthoDB" id="9785326at2"/>
<dbReference type="AlphaFoldDB" id="A0A1V8M6K1"/>
<keyword evidence="2 3" id="KW-0732">Signal</keyword>
<dbReference type="GO" id="GO:0120010">
    <property type="term" value="P:intermembrane phospholipid transfer"/>
    <property type="evidence" value="ECO:0007669"/>
    <property type="project" value="TreeGrafter"/>
</dbReference>
<dbReference type="PRINTS" id="PR01805">
    <property type="entry name" value="VACJLIPOPROT"/>
</dbReference>
<dbReference type="GO" id="GO:0016020">
    <property type="term" value="C:membrane"/>
    <property type="evidence" value="ECO:0007669"/>
    <property type="project" value="InterPro"/>
</dbReference>
<evidence type="ECO:0000256" key="3">
    <source>
        <dbReference type="SAM" id="SignalP"/>
    </source>
</evidence>
<evidence type="ECO:0000313" key="5">
    <source>
        <dbReference type="Proteomes" id="UP000191980"/>
    </source>
</evidence>
<comment type="caution">
    <text evidence="4">The sequence shown here is derived from an EMBL/GenBank/DDBJ whole genome shotgun (WGS) entry which is preliminary data.</text>
</comment>
<dbReference type="RefSeq" id="WP_080521796.1">
    <property type="nucleotide sequence ID" value="NZ_LPUF01000001.1"/>
</dbReference>
<dbReference type="EMBL" id="LPUF01000001">
    <property type="protein sequence ID" value="OQK17185.1"/>
    <property type="molecule type" value="Genomic_DNA"/>
</dbReference>
<feature type="signal peptide" evidence="3">
    <location>
        <begin position="1"/>
        <end position="22"/>
    </location>
</feature>
<evidence type="ECO:0000256" key="2">
    <source>
        <dbReference type="ARBA" id="ARBA00022729"/>
    </source>
</evidence>
<dbReference type="PANTHER" id="PTHR30035">
    <property type="entry name" value="LIPOPROTEIN VACJ-RELATED"/>
    <property type="match status" value="1"/>
</dbReference>
<protein>
    <recommendedName>
        <fullName evidence="6">ABC transporter</fullName>
    </recommendedName>
</protein>
<feature type="chain" id="PRO_5012754314" description="ABC transporter" evidence="3">
    <location>
        <begin position="23"/>
        <end position="260"/>
    </location>
</feature>
<organism evidence="4 5">
    <name type="scientific">Methyloprofundus sedimenti</name>
    <dbReference type="NCBI Taxonomy" id="1420851"/>
    <lineage>
        <taxon>Bacteria</taxon>
        <taxon>Pseudomonadati</taxon>
        <taxon>Pseudomonadota</taxon>
        <taxon>Gammaproteobacteria</taxon>
        <taxon>Methylococcales</taxon>
        <taxon>Methylococcaceae</taxon>
        <taxon>Methyloprofundus</taxon>
    </lineage>
</organism>
<name>A0A1V8M6K1_9GAMM</name>
<dbReference type="STRING" id="1420851.AU255_04640"/>
<dbReference type="Proteomes" id="UP000191980">
    <property type="component" value="Unassembled WGS sequence"/>
</dbReference>
<dbReference type="PROSITE" id="PS51257">
    <property type="entry name" value="PROKAR_LIPOPROTEIN"/>
    <property type="match status" value="1"/>
</dbReference>
<keyword evidence="5" id="KW-1185">Reference proteome</keyword>
<comment type="similarity">
    <text evidence="1">Belongs to the MlaA family.</text>
</comment>
<reference evidence="4 5" key="1">
    <citation type="submission" date="2015-12" db="EMBL/GenBank/DDBJ databases">
        <authorList>
            <person name="Shamseldin A."/>
            <person name="Moawad H."/>
            <person name="Abd El-Rahim W.M."/>
            <person name="Sadowsky M.J."/>
        </authorList>
    </citation>
    <scope>NUCLEOTIDE SEQUENCE [LARGE SCALE GENOMIC DNA]</scope>
    <source>
        <strain evidence="4 5">WF1</strain>
    </source>
</reference>
<evidence type="ECO:0000256" key="1">
    <source>
        <dbReference type="ARBA" id="ARBA00010634"/>
    </source>
</evidence>
<dbReference type="PANTHER" id="PTHR30035:SF3">
    <property type="entry name" value="INTERMEMBRANE PHOSPHOLIPID TRANSPORT SYSTEM LIPOPROTEIN MLAA"/>
    <property type="match status" value="1"/>
</dbReference>
<proteinExistence type="inferred from homology"/>
<sequence length="260" mass="28863">MIIRLLSRLLASAGICLLVACASTSEPKTVEVINPDDPHEKINREIYAFNKGVDIYVASPLVTVYQFILPEFLSTTVANFFTNLKEPRTVVNDALQGKQASAGADFERFVINSLLGFGGLIDVASYAEIEYHEEDFSQTMAIWGVPRGDYLVIPVLGPSSYRGVPGKIVDAASSPVSYLIWPIQVLDLLNSRSNADQSLNFIDQAAVDPYLFMRASYLQWRDFQISEGANAADDILLPELDESFDEEDMNLLQEDLDIQL</sequence>
<evidence type="ECO:0000313" key="4">
    <source>
        <dbReference type="EMBL" id="OQK17185.1"/>
    </source>
</evidence>